<feature type="compositionally biased region" description="Polar residues" evidence="3">
    <location>
        <begin position="155"/>
        <end position="176"/>
    </location>
</feature>
<feature type="region of interest" description="Disordered" evidence="3">
    <location>
        <begin position="334"/>
        <end position="426"/>
    </location>
</feature>
<feature type="compositionally biased region" description="Polar residues" evidence="3">
    <location>
        <begin position="414"/>
        <end position="426"/>
    </location>
</feature>
<feature type="compositionally biased region" description="Basic and acidic residues" evidence="3">
    <location>
        <begin position="803"/>
        <end position="819"/>
    </location>
</feature>
<feature type="region of interest" description="Disordered" evidence="3">
    <location>
        <begin position="611"/>
        <end position="684"/>
    </location>
</feature>
<feature type="compositionally biased region" description="Polar residues" evidence="3">
    <location>
        <begin position="960"/>
        <end position="993"/>
    </location>
</feature>
<dbReference type="Proteomes" id="UP001176961">
    <property type="component" value="Unassembled WGS sequence"/>
</dbReference>
<keyword evidence="7" id="KW-1185">Reference proteome</keyword>
<evidence type="ECO:0000313" key="7">
    <source>
        <dbReference type="Proteomes" id="UP001176961"/>
    </source>
</evidence>
<feature type="compositionally biased region" description="Polar residues" evidence="3">
    <location>
        <begin position="366"/>
        <end position="375"/>
    </location>
</feature>
<evidence type="ECO:0000256" key="4">
    <source>
        <dbReference type="SAM" id="SignalP"/>
    </source>
</evidence>
<evidence type="ECO:0000259" key="5">
    <source>
        <dbReference type="PROSITE" id="PS50923"/>
    </source>
</evidence>
<keyword evidence="4" id="KW-0732">Signal</keyword>
<feature type="region of interest" description="Disordered" evidence="3">
    <location>
        <begin position="499"/>
        <end position="518"/>
    </location>
</feature>
<gene>
    <name evidence="6" type="ORF">CYNAS_LOCUS6024</name>
</gene>
<feature type="compositionally biased region" description="Polar residues" evidence="3">
    <location>
        <begin position="457"/>
        <end position="473"/>
    </location>
</feature>
<evidence type="ECO:0000256" key="1">
    <source>
        <dbReference type="ARBA" id="ARBA00023157"/>
    </source>
</evidence>
<dbReference type="EMBL" id="CATQJL010000112">
    <property type="protein sequence ID" value="CAJ0594041.1"/>
    <property type="molecule type" value="Genomic_DNA"/>
</dbReference>
<feature type="compositionally biased region" description="Polar residues" evidence="3">
    <location>
        <begin position="726"/>
        <end position="738"/>
    </location>
</feature>
<sequence>MMKLFSQLTLILLIYDAPFGVSSQIPYGNADIKLGDEPNYLKKIPDLGNWGHFGSQDFPYGIDADVTPDNDIMLDRPNYSEEKILDLGNGGHFGEGSATTGASTTNAVPGPTQNEAELANTGGLNEGTSKSAPTPTTTKSRGPPTTTTTRKENRVTQGNGSTTGTSRKASITTTARAKNPEEWKLRQGNEDLSKRFLPFITTDAGFSEGDSSSSGTVQLQLFKVETSRKTSTIMPAKERDPRRTLSIETSDSLIPSGDSSKGHAGYSVKGTLRTTSTKITTREKRTGSLLPNRDGSVFILEDNSRSDAGLFTKGVSRKTSTEITIVRRGLKQNSTTKTTDSLVRGESLRSGTVPTKATGKERKPRNLSTETNDNLIPSGDSLKGDAGFSTEGASRTTSARITIKENGPGPYPFTTKNGSLPVSENSSSIDAGLFKKGTSRTTSARITVKENGLGPYPSTTKNGTLPVPENSSSIDSGLFKKEVKLSKAGTSQKTSTITITTAKGKKPEPVTKTNDSLIAPGDSLVDDAGFFKGTSRMTSTKITSKENRPGPFLPNMDGSVLVLEDSSSTDAGLFAKGRGVGDSLSSGTGLPTRGIFSWAISLEVKLFKAETSRKTSTTTTAKGKEPERKTPTKTNDDFTPPGDSPNSDASFSVKGTSRTTSARIISRGNQPGPRLPTAKDGSVFVQDSSSTDALYTKGTLRMTSTKITTQEKGAGALLYTTVNGSQVSPKYSSGTDAGSYSKGASGMTTTKSTTRASGPQQKPFDTKNGSLVVPEDSPSTNAGFVTEDANGSFGNTSFKASTKAKDTKVSHEAANDRTPRTIGSKQPGTTISGGNGYEKDGPASKDADSAEKHTSKHYLTEDQVSTKHIRASSKAPASNDNSGTSRVRSGTSSRQPNGGSPLNEGLGTKEDTTGFSVREFADSSPGTVANITGKNVDRNESAVNEDGTFSVFVTSITEGTHVSGSEEQSKQNMTRGQNNTSRNVSSFTDSSILVPSVTLGAGNSNQSEAYTTVDPRDEQLVFDERNDQNLGTTRSTPSSRRNDTLQSISPKAKHGGATLAPISTMEPQKLNITFSEFTDSTKSVNTLEAEYVHIPTIRHNGTDRNDSRQAVDMVEDYSSITTVIPEAESLKMRTSHSTRSRFDSTVSTEKRLTNYTHYTSTMVSNNVTTGTISVIKNLTKPTEKWNQTQWTTVQAGGISRPYNGSTGVEATDDKNITSVVNVTSAPKLWTSAFSDPTSANVSVQEKLNISSSKETDTSSSSTHVSALRTVSARETTSVSKILSSTTSKAVTDGRESMTNTLVTANKTAGNGTVVTQAVAFTTAEFGNASVYQNETNSGNGSATEGGTSTRMPNSAAPSTDATFIPQPTLNSSLSPGALTTVWGANSTAGKTTSAASDVMVKINETSESLPNGTVVIKQLYVYPNGTFVYKTIYDTAVTCPQIVVDTSNTISPLPDSPELSGRQAVGTTVIHMCAPSYVFAVTQQPLKIYECMANGHWTSNNNGEKCKYIQPRTKNIADL</sequence>
<dbReference type="InterPro" id="IPR000436">
    <property type="entry name" value="Sushi_SCR_CCP_dom"/>
</dbReference>
<protein>
    <recommendedName>
        <fullName evidence="5">Sushi domain-containing protein</fullName>
    </recommendedName>
</protein>
<name>A0AA36GL28_CYLNA</name>
<feature type="chain" id="PRO_5041215195" description="Sushi domain-containing protein" evidence="4">
    <location>
        <begin position="24"/>
        <end position="1519"/>
    </location>
</feature>
<feature type="compositionally biased region" description="Polar residues" evidence="3">
    <location>
        <begin position="746"/>
        <end position="760"/>
    </location>
</feature>
<feature type="compositionally biased region" description="Basic and acidic residues" evidence="3">
    <location>
        <begin position="837"/>
        <end position="853"/>
    </location>
</feature>
<dbReference type="PROSITE" id="PS50923">
    <property type="entry name" value="SUSHI"/>
    <property type="match status" value="1"/>
</dbReference>
<feature type="compositionally biased region" description="Low complexity" evidence="3">
    <location>
        <begin position="882"/>
        <end position="894"/>
    </location>
</feature>
<feature type="compositionally biased region" description="Polar residues" evidence="3">
    <location>
        <begin position="644"/>
        <end position="669"/>
    </location>
</feature>
<evidence type="ECO:0000256" key="2">
    <source>
        <dbReference type="PROSITE-ProRule" id="PRU00302"/>
    </source>
</evidence>
<comment type="caution">
    <text evidence="6">The sequence shown here is derived from an EMBL/GenBank/DDBJ whole genome shotgun (WGS) entry which is preliminary data.</text>
</comment>
<feature type="region of interest" description="Disordered" evidence="3">
    <location>
        <begin position="439"/>
        <end position="473"/>
    </location>
</feature>
<keyword evidence="2" id="KW-0768">Sushi</keyword>
<comment type="caution">
    <text evidence="2">Lacks conserved residue(s) required for the propagation of feature annotation.</text>
</comment>
<reference evidence="6" key="1">
    <citation type="submission" date="2023-07" db="EMBL/GenBank/DDBJ databases">
        <authorList>
            <consortium name="CYATHOMIX"/>
        </authorList>
    </citation>
    <scope>NUCLEOTIDE SEQUENCE</scope>
    <source>
        <strain evidence="6">N/A</strain>
    </source>
</reference>
<accession>A0AA36GL28</accession>
<feature type="region of interest" description="Disordered" evidence="3">
    <location>
        <begin position="960"/>
        <end position="1058"/>
    </location>
</feature>
<feature type="compositionally biased region" description="Polar residues" evidence="3">
    <location>
        <begin position="391"/>
        <end position="400"/>
    </location>
</feature>
<organism evidence="6 7">
    <name type="scientific">Cylicocyclus nassatus</name>
    <name type="common">Nematode worm</name>
    <dbReference type="NCBI Taxonomy" id="53992"/>
    <lineage>
        <taxon>Eukaryota</taxon>
        <taxon>Metazoa</taxon>
        <taxon>Ecdysozoa</taxon>
        <taxon>Nematoda</taxon>
        <taxon>Chromadorea</taxon>
        <taxon>Rhabditida</taxon>
        <taxon>Rhabditina</taxon>
        <taxon>Rhabditomorpha</taxon>
        <taxon>Strongyloidea</taxon>
        <taxon>Strongylidae</taxon>
        <taxon>Cylicocyclus</taxon>
    </lineage>
</organism>
<feature type="signal peptide" evidence="4">
    <location>
        <begin position="1"/>
        <end position="23"/>
    </location>
</feature>
<feature type="compositionally biased region" description="Polar residues" evidence="3">
    <location>
        <begin position="1001"/>
        <end position="1010"/>
    </location>
</feature>
<keyword evidence="1" id="KW-1015">Disulfide bond</keyword>
<evidence type="ECO:0000313" key="6">
    <source>
        <dbReference type="EMBL" id="CAJ0594041.1"/>
    </source>
</evidence>
<feature type="region of interest" description="Disordered" evidence="3">
    <location>
        <begin position="726"/>
        <end position="910"/>
    </location>
</feature>
<feature type="compositionally biased region" description="Basic and acidic residues" evidence="3">
    <location>
        <begin position="1014"/>
        <end position="1027"/>
    </location>
</feature>
<feature type="region of interest" description="Disordered" evidence="3">
    <location>
        <begin position="88"/>
        <end position="182"/>
    </location>
</feature>
<feature type="domain" description="Sushi" evidence="5">
    <location>
        <begin position="1437"/>
        <end position="1508"/>
    </location>
</feature>
<feature type="compositionally biased region" description="Low complexity" evidence="3">
    <location>
        <begin position="96"/>
        <end position="105"/>
    </location>
</feature>
<feature type="compositionally biased region" description="Low complexity" evidence="3">
    <location>
        <begin position="128"/>
        <end position="148"/>
    </location>
</feature>
<proteinExistence type="predicted"/>
<feature type="compositionally biased region" description="Polar residues" evidence="3">
    <location>
        <begin position="1028"/>
        <end position="1049"/>
    </location>
</feature>
<feature type="region of interest" description="Disordered" evidence="3">
    <location>
        <begin position="1331"/>
        <end position="1362"/>
    </location>
</feature>
<feature type="compositionally biased region" description="Polar residues" evidence="3">
    <location>
        <begin position="821"/>
        <end position="830"/>
    </location>
</feature>
<feature type="compositionally biased region" description="Basic and acidic residues" evidence="3">
    <location>
        <begin position="622"/>
        <end position="636"/>
    </location>
</feature>
<feature type="region of interest" description="Disordered" evidence="3">
    <location>
        <begin position="1249"/>
        <end position="1268"/>
    </location>
</feature>
<evidence type="ECO:0000256" key="3">
    <source>
        <dbReference type="SAM" id="MobiDB-lite"/>
    </source>
</evidence>